<dbReference type="Pfam" id="PF08367">
    <property type="entry name" value="M16C_assoc"/>
    <property type="match status" value="1"/>
</dbReference>
<dbReference type="Gene3D" id="3.30.830.10">
    <property type="entry name" value="Metalloenzyme, LuxS/M16 peptidase-like"/>
    <property type="match status" value="4"/>
</dbReference>
<dbReference type="eggNOG" id="COG1026">
    <property type="taxonomic scope" value="Bacteria"/>
</dbReference>
<dbReference type="Pfam" id="PF22516">
    <property type="entry name" value="PreP_C"/>
    <property type="match status" value="1"/>
</dbReference>
<dbReference type="STRING" id="862517.HMPREF9225_1793"/>
<dbReference type="InterPro" id="IPR011765">
    <property type="entry name" value="Pept_M16_N"/>
</dbReference>
<dbReference type="AlphaFoldDB" id="E0NNQ4"/>
<dbReference type="RefSeq" id="WP_008902568.1">
    <property type="nucleotide sequence ID" value="NZ_GL397071.1"/>
</dbReference>
<protein>
    <submittedName>
        <fullName evidence="3">Peptidase M16 inactive domain protein</fullName>
        <ecNumber evidence="3">3.4.24.-</ecNumber>
    </submittedName>
</protein>
<dbReference type="InterPro" id="IPR055130">
    <property type="entry name" value="PreP_C"/>
</dbReference>
<proteinExistence type="predicted"/>
<feature type="coiled-coil region" evidence="1">
    <location>
        <begin position="455"/>
        <end position="482"/>
    </location>
</feature>
<dbReference type="PANTHER" id="PTHR43016">
    <property type="entry name" value="PRESEQUENCE PROTEASE"/>
    <property type="match status" value="1"/>
</dbReference>
<dbReference type="Proteomes" id="UP000003280">
    <property type="component" value="Unassembled WGS sequence"/>
</dbReference>
<dbReference type="InterPro" id="IPR007863">
    <property type="entry name" value="Peptidase_M16_C"/>
</dbReference>
<evidence type="ECO:0000313" key="3">
    <source>
        <dbReference type="EMBL" id="EFM24657.1"/>
    </source>
</evidence>
<dbReference type="EMBL" id="AEEH01000050">
    <property type="protein sequence ID" value="EFM24657.1"/>
    <property type="molecule type" value="Genomic_DNA"/>
</dbReference>
<dbReference type="SMART" id="SM01264">
    <property type="entry name" value="M16C_associated"/>
    <property type="match status" value="1"/>
</dbReference>
<sequence length="960" mass="110866">MKNYKLIEQKYIEDIHSEVSLYEHEKTKARVVTLENDMDNLAFGIGFKTPPKDSTGVAHILEHSVLGTNEKYTTKEPFFDLIKTSVATFLNAMTFCDKTIYPFSSKNKKDFYNLLDVYMTSVLFPGIYKSKNIFLREGWHYELLNKEDDITINGIVYNEMKGAYSSEDEQIYDGIRLKLLENSTYGIDSGGNPKNIPDLSYEEFLDFHRKYYHPSNSYIYISGNLDMEEALETIDRDFLSKFNYLDVDSEIILPPARTKREEFNYEYAAAKEEKNKDYLAIGYNLGRYDDKIDSFMANFMSELLIDSEAAPVKEALVAKGLGEDVYAITQEGLVLDFNIFSKYTSRDRKDEFVETVESTLRDLVKNGIDKDLLRATLNKVEFGIREGGGANAQIYRFIWAMSNWHYGKTPFEGLDFSKTINFIRDKIDTDYFERYIEEKFLNNENSVVMVATPSATKNEKEAKELKDKLSAYKASLSDEEIEKLIEDTKAFNEFLSKEDSDEDKATLPTLELTDIKPEIEHTEFTVEEYKNSEILKIDQPTNGITFLNFMFDSSFVKEEDLFYYSLLDAFLTKLNTENYSYQELDNIINMNTGGINSKSIVLTHNKTREMMPKFKVTMRVLSDKVEKSFEILEEVLFRTKFENKKRMKDILLELKSDMDSRVIQMGHIVAANVVKSYYAKDSYYQEVIGGFIFYNRLCDFIENFDNEVDTLIAKLKEFASKMFNRRGMVVSVTQEGNHMDNISEVKKFIDHLIDEEVVPSPFEFKENPRNVAYTSSANVNYVAKGYSYNKIGKEYNGNIAVVKNLVGSDFLYTEIRAKGGAYGQGLLVNQDGDMVATSYRDPHITNTLKVYDQIPEYLKNLKLTDKELKDAIIGSINTFDPNLSPQDKGELAMSRYVTDLTEEEVAKNKEECLKTTLEDLKNYAEVVEKVMEKEYICVIGNEEKIMEHKELFGEIMPLQR</sequence>
<dbReference type="PANTHER" id="PTHR43016:SF13">
    <property type="entry name" value="PRESEQUENCE PROTEASE, MITOCHONDRIAL"/>
    <property type="match status" value="1"/>
</dbReference>
<dbReference type="GO" id="GO:0016485">
    <property type="term" value="P:protein processing"/>
    <property type="evidence" value="ECO:0007669"/>
    <property type="project" value="TreeGrafter"/>
</dbReference>
<keyword evidence="4" id="KW-1185">Reference proteome</keyword>
<feature type="domain" description="Peptidase M16C associated" evidence="2">
    <location>
        <begin position="451"/>
        <end position="700"/>
    </location>
</feature>
<dbReference type="InterPro" id="IPR013578">
    <property type="entry name" value="Peptidase_M16C_assoc"/>
</dbReference>
<evidence type="ECO:0000313" key="4">
    <source>
        <dbReference type="Proteomes" id="UP000003280"/>
    </source>
</evidence>
<dbReference type="SUPFAM" id="SSF63411">
    <property type="entry name" value="LuxS/MPP-like metallohydrolase"/>
    <property type="match status" value="4"/>
</dbReference>
<dbReference type="EC" id="3.4.24.-" evidence="3"/>
<dbReference type="InterPro" id="IPR011249">
    <property type="entry name" value="Metalloenz_LuxS/M16"/>
</dbReference>
<dbReference type="HOGENOM" id="CLU_009165_1_0_9"/>
<accession>E0NNQ4</accession>
<keyword evidence="1" id="KW-0175">Coiled coil</keyword>
<organism evidence="3 4">
    <name type="scientific">Peptoniphilus duerdenii ATCC BAA-1640</name>
    <dbReference type="NCBI Taxonomy" id="862517"/>
    <lineage>
        <taxon>Bacteria</taxon>
        <taxon>Bacillati</taxon>
        <taxon>Bacillota</taxon>
        <taxon>Tissierellia</taxon>
        <taxon>Tissierellales</taxon>
        <taxon>Peptoniphilaceae</taxon>
        <taxon>Peptoniphilus</taxon>
    </lineage>
</organism>
<keyword evidence="3" id="KW-0378">Hydrolase</keyword>
<comment type="caution">
    <text evidence="3">The sequence shown here is derived from an EMBL/GenBank/DDBJ whole genome shotgun (WGS) entry which is preliminary data.</text>
</comment>
<dbReference type="OrthoDB" id="9762027at2"/>
<dbReference type="Pfam" id="PF05193">
    <property type="entry name" value="Peptidase_M16_C"/>
    <property type="match status" value="1"/>
</dbReference>
<gene>
    <name evidence="3" type="ORF">HMPREF9225_1793</name>
</gene>
<evidence type="ECO:0000256" key="1">
    <source>
        <dbReference type="SAM" id="Coils"/>
    </source>
</evidence>
<reference evidence="3 4" key="1">
    <citation type="submission" date="2010-07" db="EMBL/GenBank/DDBJ databases">
        <authorList>
            <person name="Muzny D."/>
            <person name="Qin X."/>
            <person name="Deng J."/>
            <person name="Jiang H."/>
            <person name="Liu Y."/>
            <person name="Qu J."/>
            <person name="Song X.-Z."/>
            <person name="Zhang L."/>
            <person name="Thornton R."/>
            <person name="Coyle M."/>
            <person name="Francisco L."/>
            <person name="Jackson L."/>
            <person name="Javaid M."/>
            <person name="Korchina V."/>
            <person name="Kovar C."/>
            <person name="Mata R."/>
            <person name="Mathew T."/>
            <person name="Ngo R."/>
            <person name="Nguyen L."/>
            <person name="Nguyen N."/>
            <person name="Okwuonu G."/>
            <person name="Ongeri F."/>
            <person name="Pham C."/>
            <person name="Simmons D."/>
            <person name="Wilczek-Boney K."/>
            <person name="Hale W."/>
            <person name="Jakkamsetti A."/>
            <person name="Pham P."/>
            <person name="Ruth R."/>
            <person name="San Lucas F."/>
            <person name="Warren J."/>
            <person name="Zhang J."/>
            <person name="Zhao Z."/>
            <person name="Zhou C."/>
            <person name="Zhu D."/>
            <person name="Lee S."/>
            <person name="Bess C."/>
            <person name="Blankenburg K."/>
            <person name="Forbes L."/>
            <person name="Fu Q."/>
            <person name="Gubbala S."/>
            <person name="Hirani K."/>
            <person name="Jayaseelan J.C."/>
            <person name="Lara F."/>
            <person name="Munidasa M."/>
            <person name="Palculict T."/>
            <person name="Patil S."/>
            <person name="Pu L.-L."/>
            <person name="Saada N."/>
            <person name="Tang L."/>
            <person name="Weissenberger G."/>
            <person name="Zhu Y."/>
            <person name="Hemphill L."/>
            <person name="Shang Y."/>
            <person name="Youmans B."/>
            <person name="Ayvaz T."/>
            <person name="Ross M."/>
            <person name="Santibanez J."/>
            <person name="Aqrawi P."/>
            <person name="Gross S."/>
            <person name="Joshi V."/>
            <person name="Fowler G."/>
            <person name="Nazareth L."/>
            <person name="Reid J."/>
            <person name="Worley K."/>
            <person name="Petrosino J."/>
            <person name="Highlander S."/>
            <person name="Gibbs R."/>
        </authorList>
    </citation>
    <scope>NUCLEOTIDE SEQUENCE [LARGE SCALE GENOMIC DNA]</scope>
    <source>
        <strain evidence="3 4">ATCC BAA-1640</strain>
    </source>
</reference>
<dbReference type="GO" id="GO:0046872">
    <property type="term" value="F:metal ion binding"/>
    <property type="evidence" value="ECO:0007669"/>
    <property type="project" value="InterPro"/>
</dbReference>
<dbReference type="GO" id="GO:0004222">
    <property type="term" value="F:metalloendopeptidase activity"/>
    <property type="evidence" value="ECO:0007669"/>
    <property type="project" value="TreeGrafter"/>
</dbReference>
<evidence type="ECO:0000259" key="2">
    <source>
        <dbReference type="SMART" id="SM01264"/>
    </source>
</evidence>
<name>E0NNQ4_9FIRM</name>
<dbReference type="Pfam" id="PF00675">
    <property type="entry name" value="Peptidase_M16"/>
    <property type="match status" value="1"/>
</dbReference>